<accession>A0A7X0ZAV1</accession>
<dbReference type="Gene3D" id="1.25.40.10">
    <property type="entry name" value="Tetratricopeptide repeat domain"/>
    <property type="match status" value="1"/>
</dbReference>
<evidence type="ECO:0008006" key="3">
    <source>
        <dbReference type="Google" id="ProtNLM"/>
    </source>
</evidence>
<proteinExistence type="predicted"/>
<dbReference type="InterPro" id="IPR011990">
    <property type="entry name" value="TPR-like_helical_dom_sf"/>
</dbReference>
<comment type="caution">
    <text evidence="1">The sequence shown here is derived from an EMBL/GenBank/DDBJ whole genome shotgun (WGS) entry which is preliminary data.</text>
</comment>
<dbReference type="SUPFAM" id="SSF48452">
    <property type="entry name" value="TPR-like"/>
    <property type="match status" value="1"/>
</dbReference>
<organism evidence="1 2">
    <name type="scientific">Listeria cossartiae subsp. cayugensis</name>
    <dbReference type="NCBI Taxonomy" id="2713505"/>
    <lineage>
        <taxon>Bacteria</taxon>
        <taxon>Bacillati</taxon>
        <taxon>Bacillota</taxon>
        <taxon>Bacilli</taxon>
        <taxon>Bacillales</taxon>
        <taxon>Listeriaceae</taxon>
        <taxon>Listeria</taxon>
        <taxon>Listeria cossartiae</taxon>
    </lineage>
</organism>
<dbReference type="AlphaFoldDB" id="A0A7X0ZAV1"/>
<sequence length="322" mass="37083">MDYLNALEEAWGMDDNAEKVKLLEQAIASADMYNDIESAVEARELLIETCLTAGFPKKQLKAFGWLVKKWEDDNSSVDTFDLLWDYKWISEQIATFDEISETQIANLLEDMKVKFELQNYSLRPYYNVSTISAMWMGDVEKAKQLFDKWINTKADHLNDCRACETSAQVSYYYFIQDYEKAKETASPIINGKLACAEVPHYTYGEMALVYLELGDAEMAQECFDKGYPLVEKQRALIQPLSYLLKYLVKTNQTEKAREVIDTNLEIVLQAESGMDRLLFLQAAYPLFDREKEADLVGMTEALTAKFDTRNGNSYYQDCLNAY</sequence>
<reference evidence="1 2" key="1">
    <citation type="submission" date="2020-03" db="EMBL/GenBank/DDBJ databases">
        <title>Soil Listeria distribution.</title>
        <authorList>
            <person name="Liao J."/>
            <person name="Wiedmann M."/>
        </authorList>
    </citation>
    <scope>NUCLEOTIDE SEQUENCE [LARGE SCALE GENOMIC DNA]</scope>
    <source>
        <strain evidence="1 2">FSL L7-0123</strain>
    </source>
</reference>
<name>A0A7X0ZAV1_9LIST</name>
<gene>
    <name evidence="1" type="ORF">HCB49_03320</name>
</gene>
<evidence type="ECO:0000313" key="1">
    <source>
        <dbReference type="EMBL" id="MBC2249028.1"/>
    </source>
</evidence>
<evidence type="ECO:0000313" key="2">
    <source>
        <dbReference type="Proteomes" id="UP000559864"/>
    </source>
</evidence>
<dbReference type="EMBL" id="JAARZC010000001">
    <property type="protein sequence ID" value="MBC2249028.1"/>
    <property type="molecule type" value="Genomic_DNA"/>
</dbReference>
<dbReference type="RefSeq" id="WP_185604107.1">
    <property type="nucleotide sequence ID" value="NZ_JAARZC010000001.1"/>
</dbReference>
<protein>
    <recommendedName>
        <fullName evidence="3">Tetratricopeptide repeat protein</fullName>
    </recommendedName>
</protein>
<dbReference type="Proteomes" id="UP000559864">
    <property type="component" value="Unassembled WGS sequence"/>
</dbReference>